<dbReference type="AlphaFoldDB" id="A0A2Z3GP11"/>
<dbReference type="Pfam" id="PF12771">
    <property type="entry name" value="SusD-like_2"/>
    <property type="match status" value="1"/>
</dbReference>
<gene>
    <name evidence="2" type="ORF">DDQ68_20895</name>
</gene>
<keyword evidence="3" id="KW-1185">Reference proteome</keyword>
<dbReference type="Gene3D" id="1.25.40.390">
    <property type="match status" value="1"/>
</dbReference>
<feature type="chain" id="PRO_5016295307" description="SusD/RagB family nutrient-binding outer membrane lipoprotein" evidence="1">
    <location>
        <begin position="21"/>
        <end position="536"/>
    </location>
</feature>
<dbReference type="EMBL" id="CP029145">
    <property type="protein sequence ID" value="AWM35008.1"/>
    <property type="molecule type" value="Genomic_DNA"/>
</dbReference>
<evidence type="ECO:0000313" key="2">
    <source>
        <dbReference type="EMBL" id="AWM35008.1"/>
    </source>
</evidence>
<dbReference type="InterPro" id="IPR041662">
    <property type="entry name" value="SusD-like_2"/>
</dbReference>
<protein>
    <recommendedName>
        <fullName evidence="4">SusD/RagB family nutrient-binding outer membrane lipoprotein</fullName>
    </recommendedName>
</protein>
<dbReference type="PROSITE" id="PS51257">
    <property type="entry name" value="PROKAR_LIPOPROTEIN"/>
    <property type="match status" value="1"/>
</dbReference>
<sequence length="536" mass="57495">MKIFSRALMAVALTAAVTGCKTFLDINTNPNQPTSVTPDAILATALATTAANYTGSNPSTGVSYNSYASFAADYWAKSGTVSGFSEERTYNYSSTYYQGLWSGTYGNLNNYNLIQQSGTANGYPNHAAIARIMKVYNFLLLVDEYGDIPYTNALQAAGNTAPSYDKASDIYKDFIVQLKGAVADINAAAAVTGARTVGSEDIVFQGNMTKWKQFANSLLLRILLRESQTTDATINASVATEMMALQSAADGFIKTDVVVQPGYAANSNQQNPFYDRYGFSVGLTAPTTEYSFVMPTGYVIRQDTLNADPRISQLYNTGKSPGYGATTYVGANAGEGTSPTFIPTNDIVGSRFLQGGTFLLGPNAPTVLMLLSEHLLSKAEAETRNLMAGGQAAAKTDYLNGIEASFLSTYRDAVTAPGTIAGATTATPGVVQYNTYIAANTTNPLVNYELAATNGSLGKQSVILYQKYLAENTVASTEAWNDYRRAAQPKIEISLQAGSNPFPKRLFYPQTEVNTNLSNIPTGTTQFTKIFWDVVD</sequence>
<proteinExistence type="predicted"/>
<feature type="signal peptide" evidence="1">
    <location>
        <begin position="1"/>
        <end position="20"/>
    </location>
</feature>
<dbReference type="SUPFAM" id="SSF48452">
    <property type="entry name" value="TPR-like"/>
    <property type="match status" value="1"/>
</dbReference>
<dbReference type="KEGG" id="hnv:DDQ68_20895"/>
<dbReference type="OrthoDB" id="622163at2"/>
<name>A0A2Z3GP11_9BACT</name>
<evidence type="ECO:0008006" key="4">
    <source>
        <dbReference type="Google" id="ProtNLM"/>
    </source>
</evidence>
<evidence type="ECO:0000256" key="1">
    <source>
        <dbReference type="SAM" id="SignalP"/>
    </source>
</evidence>
<reference evidence="3" key="1">
    <citation type="submission" date="2018-04" db="EMBL/GenBank/DDBJ databases">
        <title>Complete genome of Antarctic heterotrophic bacterium Hymenobacter nivis.</title>
        <authorList>
            <person name="Terashima M."/>
        </authorList>
    </citation>
    <scope>NUCLEOTIDE SEQUENCE [LARGE SCALE GENOMIC DNA]</scope>
    <source>
        <strain evidence="3">NBRC 111535</strain>
    </source>
</reference>
<dbReference type="RefSeq" id="WP_109658027.1">
    <property type="nucleotide sequence ID" value="NZ_CP029145.1"/>
</dbReference>
<evidence type="ECO:0000313" key="3">
    <source>
        <dbReference type="Proteomes" id="UP000245999"/>
    </source>
</evidence>
<dbReference type="Proteomes" id="UP000245999">
    <property type="component" value="Chromosome"/>
</dbReference>
<keyword evidence="1" id="KW-0732">Signal</keyword>
<dbReference type="InterPro" id="IPR011990">
    <property type="entry name" value="TPR-like_helical_dom_sf"/>
</dbReference>
<organism evidence="2 3">
    <name type="scientific">Hymenobacter nivis</name>
    <dbReference type="NCBI Taxonomy" id="1850093"/>
    <lineage>
        <taxon>Bacteria</taxon>
        <taxon>Pseudomonadati</taxon>
        <taxon>Bacteroidota</taxon>
        <taxon>Cytophagia</taxon>
        <taxon>Cytophagales</taxon>
        <taxon>Hymenobacteraceae</taxon>
        <taxon>Hymenobacter</taxon>
    </lineage>
</organism>
<accession>A0A2Z3GP11</accession>